<sequence>MGAGLLGRLHGGLLMPPQDRRELVTYRSVRPWSATVELSTSPLTLRTSNPNEPRLTEVQRAVGPPYEVDVGVRIDVGVSGEQLGSWERYDSDPDEAVVIEQDDVDHPAVGVLRPPSLRYGPVTVRATDGTLTIVAHPDGHVSVTLLDNPFASRFGIEWADGAVFAIIGRDRFTPIPATA</sequence>
<protein>
    <submittedName>
        <fullName evidence="1">Uncharacterized protein</fullName>
    </submittedName>
</protein>
<proteinExistence type="predicted"/>
<organism evidence="1 2">
    <name type="scientific">Gordonia phage APunk</name>
    <dbReference type="NCBI Taxonomy" id="2926082"/>
    <lineage>
        <taxon>Viruses</taxon>
        <taxon>Duplodnaviria</taxon>
        <taxon>Heunggongvirae</taxon>
        <taxon>Uroviricota</taxon>
        <taxon>Caudoviricetes</taxon>
        <taxon>Stackebrandtviridae</taxon>
        <taxon>Schenleyvirinae</taxon>
        <taxon>Zitchvirus</taxon>
        <taxon>Zitchvirus apunk</taxon>
    </lineage>
</organism>
<keyword evidence="2" id="KW-1185">Reference proteome</keyword>
<evidence type="ECO:0000313" key="2">
    <source>
        <dbReference type="Proteomes" id="UP001059489"/>
    </source>
</evidence>
<gene>
    <name evidence="1" type="primary">7</name>
    <name evidence="1" type="ORF">SEA_APUNK_7</name>
</gene>
<dbReference type="EMBL" id="ON755186">
    <property type="protein sequence ID" value="UVF61628.1"/>
    <property type="molecule type" value="Genomic_DNA"/>
</dbReference>
<name>A0A976U9P2_9CAUD</name>
<dbReference type="Proteomes" id="UP001059489">
    <property type="component" value="Segment"/>
</dbReference>
<accession>A0A976U9P2</accession>
<evidence type="ECO:0000313" key="1">
    <source>
        <dbReference type="EMBL" id="UVF61628.1"/>
    </source>
</evidence>
<reference evidence="1" key="1">
    <citation type="submission" date="2022-06" db="EMBL/GenBank/DDBJ databases">
        <authorList>
            <person name="Harrison M."/>
            <person name="Anderman E."/>
            <person name="Dini T."/>
            <person name="Eldabh K."/>
            <person name="Frino T."/>
            <person name="Milavec J."/>
            <person name="Profrock V."/>
            <person name="Qyshkollari T."/>
            <person name="Sayed A."/>
            <person name="Virtue R."/>
            <person name="Bieri S.M."/>
            <person name="Bultje S."/>
            <person name="Chang H."/>
            <person name="Harsh E."/>
            <person name="Harsh J."/>
            <person name="Kok S.K."/>
            <person name="Lacroix V.J."/>
            <person name="McCurdy J.B."/>
            <person name="Nguyen A.V."/>
            <person name="Pastoor E.C."/>
            <person name="Ribbe G.J."/>
            <person name="Schneider L.A."/>
            <person name="Schroeder J.E."/>
            <person name="Steen S.B."/>
            <person name="Stob E.J."/>
            <person name="Sytsema I.L."/>
            <person name="Timmer L.J."/>
            <person name="Tsurho V."/>
            <person name="Van B.A."/>
            <person name="Verhoeven A.R."/>
            <person name="Vroon N.G."/>
            <person name="Wan G."/>
            <person name="Woldt K.M."/>
            <person name="Wertz J.T."/>
            <person name="DeJong R.J."/>
            <person name="Delesalle V.A."/>
            <person name="Garlena R.A."/>
            <person name="Russell D.A."/>
            <person name="Jacobs-Sera D."/>
            <person name="Hatfull G.F."/>
        </authorList>
    </citation>
    <scope>NUCLEOTIDE SEQUENCE</scope>
</reference>